<evidence type="ECO:0000256" key="2">
    <source>
        <dbReference type="SAM" id="MobiDB-lite"/>
    </source>
</evidence>
<feature type="compositionally biased region" description="Basic and acidic residues" evidence="2">
    <location>
        <begin position="785"/>
        <end position="810"/>
    </location>
</feature>
<dbReference type="Gene3D" id="3.30.1470.10">
    <property type="entry name" value="Photosystem I PsaD, reaction center subunit II"/>
    <property type="match status" value="1"/>
</dbReference>
<protein>
    <recommendedName>
        <fullName evidence="3">WW domain-containing protein</fullName>
    </recommendedName>
</protein>
<feature type="compositionally biased region" description="Polar residues" evidence="2">
    <location>
        <begin position="1048"/>
        <end position="1059"/>
    </location>
</feature>
<dbReference type="SMART" id="SM00456">
    <property type="entry name" value="WW"/>
    <property type="match status" value="1"/>
</dbReference>
<feature type="coiled-coil region" evidence="1">
    <location>
        <begin position="389"/>
        <end position="453"/>
    </location>
</feature>
<organism evidence="4 5">
    <name type="scientific">Synchytrium endobioticum</name>
    <dbReference type="NCBI Taxonomy" id="286115"/>
    <lineage>
        <taxon>Eukaryota</taxon>
        <taxon>Fungi</taxon>
        <taxon>Fungi incertae sedis</taxon>
        <taxon>Chytridiomycota</taxon>
        <taxon>Chytridiomycota incertae sedis</taxon>
        <taxon>Chytridiomycetes</taxon>
        <taxon>Synchytriales</taxon>
        <taxon>Synchytriaceae</taxon>
        <taxon>Synchytrium</taxon>
    </lineage>
</organism>
<dbReference type="EMBL" id="QEAM01000523">
    <property type="protein sequence ID" value="TPX39102.1"/>
    <property type="molecule type" value="Genomic_DNA"/>
</dbReference>
<dbReference type="InterPro" id="IPR036020">
    <property type="entry name" value="WW_dom_sf"/>
</dbReference>
<feature type="domain" description="WW" evidence="3">
    <location>
        <begin position="48"/>
        <end position="81"/>
    </location>
</feature>
<dbReference type="AlphaFoldDB" id="A0A507CHP1"/>
<comment type="caution">
    <text evidence="4">The sequence shown here is derived from an EMBL/GenBank/DDBJ whole genome shotgun (WGS) entry which is preliminary data.</text>
</comment>
<feature type="coiled-coil region" evidence="1">
    <location>
        <begin position="334"/>
        <end position="365"/>
    </location>
</feature>
<feature type="compositionally biased region" description="Low complexity" evidence="2">
    <location>
        <begin position="913"/>
        <end position="923"/>
    </location>
</feature>
<dbReference type="CDD" id="cd00201">
    <property type="entry name" value="WW"/>
    <property type="match status" value="1"/>
</dbReference>
<evidence type="ECO:0000259" key="3">
    <source>
        <dbReference type="PROSITE" id="PS50020"/>
    </source>
</evidence>
<accession>A0A507CHP1</accession>
<proteinExistence type="predicted"/>
<dbReference type="InterPro" id="IPR001202">
    <property type="entry name" value="WW_dom"/>
</dbReference>
<name>A0A507CHP1_9FUNG</name>
<dbReference type="Pfam" id="PF00397">
    <property type="entry name" value="WW"/>
    <property type="match status" value="1"/>
</dbReference>
<keyword evidence="1" id="KW-0175">Coiled coil</keyword>
<feature type="compositionally biased region" description="Polar residues" evidence="2">
    <location>
        <begin position="580"/>
        <end position="606"/>
    </location>
</feature>
<dbReference type="PANTHER" id="PTHR21715">
    <property type="entry name" value="RH04127P"/>
    <property type="match status" value="1"/>
</dbReference>
<reference evidence="4 5" key="1">
    <citation type="journal article" date="2019" name="Sci. Rep.">
        <title>Comparative genomics of chytrid fungi reveal insights into the obligate biotrophic and pathogenic lifestyle of Synchytrium endobioticum.</title>
        <authorList>
            <person name="van de Vossenberg B.T.L.H."/>
            <person name="Warris S."/>
            <person name="Nguyen H.D.T."/>
            <person name="van Gent-Pelzer M.P.E."/>
            <person name="Joly D.L."/>
            <person name="van de Geest H.C."/>
            <person name="Bonants P.J.M."/>
            <person name="Smith D.S."/>
            <person name="Levesque C.A."/>
            <person name="van der Lee T.A.J."/>
        </authorList>
    </citation>
    <scope>NUCLEOTIDE SEQUENCE [LARGE SCALE GENOMIC DNA]</scope>
    <source>
        <strain evidence="4 5">LEV6574</strain>
    </source>
</reference>
<dbReference type="Proteomes" id="UP000320475">
    <property type="component" value="Unassembled WGS sequence"/>
</dbReference>
<feature type="region of interest" description="Disordered" evidence="2">
    <location>
        <begin position="95"/>
        <end position="208"/>
    </location>
</feature>
<feature type="region of interest" description="Disordered" evidence="2">
    <location>
        <begin position="1044"/>
        <end position="1067"/>
    </location>
</feature>
<evidence type="ECO:0000313" key="5">
    <source>
        <dbReference type="Proteomes" id="UP000320475"/>
    </source>
</evidence>
<feature type="coiled-coil region" evidence="1">
    <location>
        <begin position="977"/>
        <end position="1035"/>
    </location>
</feature>
<feature type="coiled-coil region" evidence="1">
    <location>
        <begin position="498"/>
        <end position="525"/>
    </location>
</feature>
<feature type="compositionally biased region" description="Basic and acidic residues" evidence="2">
    <location>
        <begin position="182"/>
        <end position="196"/>
    </location>
</feature>
<dbReference type="OrthoDB" id="6344460at2759"/>
<feature type="region of interest" description="Disordered" evidence="2">
    <location>
        <begin position="776"/>
        <end position="944"/>
    </location>
</feature>
<evidence type="ECO:0000256" key="1">
    <source>
        <dbReference type="SAM" id="Coils"/>
    </source>
</evidence>
<feature type="compositionally biased region" description="Basic and acidic residues" evidence="2">
    <location>
        <begin position="858"/>
        <end position="882"/>
    </location>
</feature>
<evidence type="ECO:0000313" key="4">
    <source>
        <dbReference type="EMBL" id="TPX39102.1"/>
    </source>
</evidence>
<feature type="compositionally biased region" description="Polar residues" evidence="2">
    <location>
        <begin position="96"/>
        <end position="110"/>
    </location>
</feature>
<feature type="compositionally biased region" description="Polar residues" evidence="2">
    <location>
        <begin position="118"/>
        <end position="137"/>
    </location>
</feature>
<feature type="region of interest" description="Disordered" evidence="2">
    <location>
        <begin position="562"/>
        <end position="606"/>
    </location>
</feature>
<dbReference type="InterPro" id="IPR053233">
    <property type="entry name" value="ABRA-related"/>
</dbReference>
<dbReference type="PANTHER" id="PTHR21715:SF0">
    <property type="entry name" value="RH04127P"/>
    <property type="match status" value="1"/>
</dbReference>
<feature type="compositionally biased region" description="Low complexity" evidence="2">
    <location>
        <begin position="197"/>
        <end position="208"/>
    </location>
</feature>
<dbReference type="PROSITE" id="PS50020">
    <property type="entry name" value="WW_DOMAIN_2"/>
    <property type="match status" value="1"/>
</dbReference>
<sequence>MSSLILDEEYDEAYEPTPEEILEYAQFLGMDGETDKDLFWIARESLKAPLPENWKPCSTDDGTIYYFNFVTGESLWDHPCDEHYRKLYETEKAKKTVTSLQDAKSTPVSESESKSAPDLSNSSPPLNKPTIPQTNTAPAKPALIKHSSKASEPQELNNDIDEDINEDIIVNDKEDELDSDQDDKKMLPPPSRKDFVSDVSSPMSSKSSVFKPLLKPLTSVSSAVPSIKVTQSDASPFSCATEKDLKRLPVSSTPQPVAPLKSLASNVDLKSDLTSDISIESKKKSICDDLPPLPIKKAPLSSASTPAQPQVVIDHDAIKRKIALETEAIENAARQAHEAKIKQLQETLAEELQEEESKIKAQFQQRTSALRTELEVDESAARIKTAETIGKLNAERQATQNELEALHIKHKQEVTALQNENRKILDKIRNEFKRAEEEESRKSQDRLSLLRKEISAQVATAQSNADTSLATAATEKKTGINQELCLLEANLKEKRGFLNDIKEEYDSYKQQNAHLAEQLEFKRKQLTVIVEELGHKENELSRVKAAVSASLEELDVVKQRMKRANSTEIRSPPMLPHNSLAPTSSSASHLAQQPQPSPCSNAPSTAITSGTSHVNVANPSAQASQVFLQGYGVIMGPGDTDADSNPFTSGGDKTIPVRYSVPGVANRNESNKSLNITYGGSAAGPSHSHVDRVREDSVGNGFARMMNGGGTGDNEKAICAAVDGRAPTKNKNVSSGHAAQNPLSAILDVRFSTNSMNDQPIAELQRVSSSQRAFLDGYGMSDTTPRGRESQSKGHSHGETCRRASVRKPEPVTTPPSRFPAHSNVNTQTPPPQKLTLETKRSVSKSRSPSRSPQVGTVDREWSPRPRKRVEALHTHSPEGKARRSRHSPTRLLVGGKHVRPRLENSSDNIYESDSASSTTSSSMDDDDFEESNHWTPSKQINRRLRRDERHIRASKRSLRKEAKTIQREEANHFYGVSQQRARIEELAAKIDRENDVRMVIANDLHQQVSRYQSLDAVEAEIEKVLTKLRSSRDTSVSRMHDMMQPPETKTMSSYTPSHTAPPRTIWSPTPYYSTSVRPTTVIGQTATSETRKHAWDISRAKTERELDMHSQFLRRLVARKQSTLNHRPTSKLF</sequence>
<dbReference type="VEuPathDB" id="FungiDB:SeMB42_g07641"/>
<gene>
    <name evidence="4" type="ORF">SeLEV6574_g07423</name>
</gene>
<dbReference type="SUPFAM" id="SSF51045">
    <property type="entry name" value="WW domain"/>
    <property type="match status" value="1"/>
</dbReference>